<sequence length="455" mass="50052">MAAVSMTKPRKRDATGKQIYSTSYEPSKVRCAFATRTARTPRRFLRRSADNFTVQRSAPTGHLVNPKELARTTDRGLQTKLTVAIHDSNAKALKEMLDRTDEPRAACLLAGQQRGASGWLHATPWCPEMEIPAPALRAAVRWRYMLKQPLLVKAKEEGKLCTCSRCKRGSGERDEASGRFRNGPGRRSDDEYGFHALADNEDTCLGGRDASHRTVLRAVESVLKTRTYFEVKTSGLDGLLRTHDAQRRNQGGDGNGVIGADERGLVPDILVKGVYPGTMGVFGDVRVCQVIKGNGEVSRCRTTVPLHAAAESEKSKRRKYEAACTAQCFTFVPLVIELYGGIGRDFLKFMGDIISAHAQGRGREGNPRAARDREMRRVAVGVEEYPPNPCAADALIDWERRISVALMRSVGCRLLGGGVDFLFAKEGGNDRGVRENDETEGLGEEPDLGGVIVYR</sequence>
<feature type="compositionally biased region" description="Acidic residues" evidence="1">
    <location>
        <begin position="437"/>
        <end position="447"/>
    </location>
</feature>
<gene>
    <name evidence="2" type="ORF">MICPUCDRAFT_54864</name>
</gene>
<evidence type="ECO:0000313" key="3">
    <source>
        <dbReference type="Proteomes" id="UP000001876"/>
    </source>
</evidence>
<proteinExistence type="predicted"/>
<evidence type="ECO:0000313" key="2">
    <source>
        <dbReference type="EMBL" id="EEH50928.1"/>
    </source>
</evidence>
<dbReference type="EMBL" id="GG663753">
    <property type="protein sequence ID" value="EEH50928.1"/>
    <property type="molecule type" value="Genomic_DNA"/>
</dbReference>
<evidence type="ECO:0000256" key="1">
    <source>
        <dbReference type="SAM" id="MobiDB-lite"/>
    </source>
</evidence>
<accession>C1NAE1</accession>
<dbReference type="RefSeq" id="XP_003064948.1">
    <property type="nucleotide sequence ID" value="XM_003064902.1"/>
</dbReference>
<feature type="region of interest" description="Disordered" evidence="1">
    <location>
        <begin position="430"/>
        <end position="449"/>
    </location>
</feature>
<dbReference type="KEGG" id="mpp:MICPUCDRAFT_54864"/>
<keyword evidence="3" id="KW-1185">Reference proteome</keyword>
<dbReference type="AlphaFoldDB" id="C1NAE1"/>
<organism evidence="3">
    <name type="scientific">Micromonas pusilla (strain CCMP1545)</name>
    <name type="common">Picoplanktonic green alga</name>
    <dbReference type="NCBI Taxonomy" id="564608"/>
    <lineage>
        <taxon>Eukaryota</taxon>
        <taxon>Viridiplantae</taxon>
        <taxon>Chlorophyta</taxon>
        <taxon>Mamiellophyceae</taxon>
        <taxon>Mamiellales</taxon>
        <taxon>Mamiellaceae</taxon>
        <taxon>Micromonas</taxon>
    </lineage>
</organism>
<reference evidence="2 3" key="1">
    <citation type="journal article" date="2009" name="Science">
        <title>Green evolution and dynamic adaptations revealed by genomes of the marine picoeukaryotes Micromonas.</title>
        <authorList>
            <person name="Worden A.Z."/>
            <person name="Lee J.H."/>
            <person name="Mock T."/>
            <person name="Rouze P."/>
            <person name="Simmons M.P."/>
            <person name="Aerts A.L."/>
            <person name="Allen A.E."/>
            <person name="Cuvelier M.L."/>
            <person name="Derelle E."/>
            <person name="Everett M.V."/>
            <person name="Foulon E."/>
            <person name="Grimwood J."/>
            <person name="Gundlach H."/>
            <person name="Henrissat B."/>
            <person name="Napoli C."/>
            <person name="McDonald S.M."/>
            <person name="Parker M.S."/>
            <person name="Rombauts S."/>
            <person name="Salamov A."/>
            <person name="Von Dassow P."/>
            <person name="Badger J.H."/>
            <person name="Coutinho P.M."/>
            <person name="Demir E."/>
            <person name="Dubchak I."/>
            <person name="Gentemann C."/>
            <person name="Eikrem W."/>
            <person name="Gready J.E."/>
            <person name="John U."/>
            <person name="Lanier W."/>
            <person name="Lindquist E.A."/>
            <person name="Lucas S."/>
            <person name="Mayer K.F."/>
            <person name="Moreau H."/>
            <person name="Not F."/>
            <person name="Otillar R."/>
            <person name="Panaud O."/>
            <person name="Pangilinan J."/>
            <person name="Paulsen I."/>
            <person name="Piegu B."/>
            <person name="Poliakov A."/>
            <person name="Robbens S."/>
            <person name="Schmutz J."/>
            <person name="Toulza E."/>
            <person name="Wyss T."/>
            <person name="Zelensky A."/>
            <person name="Zhou K."/>
            <person name="Armbrust E.V."/>
            <person name="Bhattacharya D."/>
            <person name="Goodenough U.W."/>
            <person name="Van de Peer Y."/>
            <person name="Grigoriev I.V."/>
        </authorList>
    </citation>
    <scope>NUCLEOTIDE SEQUENCE [LARGE SCALE GENOMIC DNA]</scope>
    <source>
        <strain evidence="2 3">CCMP1545</strain>
    </source>
</reference>
<dbReference type="Proteomes" id="UP000001876">
    <property type="component" value="Unassembled WGS sequence"/>
</dbReference>
<protein>
    <submittedName>
        <fullName evidence="2">Predicted protein</fullName>
    </submittedName>
</protein>
<name>C1NAE1_MICPC</name>
<dbReference type="GeneID" id="9690389"/>